<dbReference type="Proteomes" id="UP001205861">
    <property type="component" value="Unassembled WGS sequence"/>
</dbReference>
<dbReference type="RefSeq" id="WP_258821764.1">
    <property type="nucleotide sequence ID" value="NZ_JANUGV010000004.1"/>
</dbReference>
<sequence>MILPFSRWCALALACLLAAGCKDRHEPVKPTVPVPAASAHA</sequence>
<reference evidence="1 2" key="1">
    <citation type="submission" date="2022-08" db="EMBL/GenBank/DDBJ databases">
        <title>Reclassification of Massilia species as members of the genera Telluria, Duganella, Pseudoduganella, Mokoshia gen. nov. and Zemynaea gen. nov. using orthogonal and non-orthogonal genome-based approaches.</title>
        <authorList>
            <person name="Bowman J.P."/>
        </authorList>
    </citation>
    <scope>NUCLEOTIDE SEQUENCE [LARGE SCALE GENOMIC DNA]</scope>
    <source>
        <strain evidence="1 2">JCM 31607</strain>
    </source>
</reference>
<dbReference type="PROSITE" id="PS51257">
    <property type="entry name" value="PROKAR_LIPOPROTEIN"/>
    <property type="match status" value="1"/>
</dbReference>
<evidence type="ECO:0000313" key="1">
    <source>
        <dbReference type="EMBL" id="MCS0609541.1"/>
    </source>
</evidence>
<name>A0ABT2BMB9_9BURK</name>
<accession>A0ABT2BMB9</accession>
<organism evidence="1 2">
    <name type="scientific">Massilia solisilvae</name>
    <dbReference type="NCBI Taxonomy" id="1811225"/>
    <lineage>
        <taxon>Bacteria</taxon>
        <taxon>Pseudomonadati</taxon>
        <taxon>Pseudomonadota</taxon>
        <taxon>Betaproteobacteria</taxon>
        <taxon>Burkholderiales</taxon>
        <taxon>Oxalobacteraceae</taxon>
        <taxon>Telluria group</taxon>
        <taxon>Massilia</taxon>
    </lineage>
</organism>
<proteinExistence type="predicted"/>
<dbReference type="EMBL" id="JANUGV010000004">
    <property type="protein sequence ID" value="MCS0609541.1"/>
    <property type="molecule type" value="Genomic_DNA"/>
</dbReference>
<protein>
    <submittedName>
        <fullName evidence="1">Uncharacterized protein</fullName>
    </submittedName>
</protein>
<gene>
    <name evidence="1" type="ORF">NX773_15325</name>
</gene>
<comment type="caution">
    <text evidence="1">The sequence shown here is derived from an EMBL/GenBank/DDBJ whole genome shotgun (WGS) entry which is preliminary data.</text>
</comment>
<evidence type="ECO:0000313" key="2">
    <source>
        <dbReference type="Proteomes" id="UP001205861"/>
    </source>
</evidence>
<keyword evidence="2" id="KW-1185">Reference proteome</keyword>